<organism evidence="1 2">
    <name type="scientific">Rhizophagus irregularis (strain DAOM 181602 / DAOM 197198 / MUCL 43194)</name>
    <name type="common">Arbuscular mycorrhizal fungus</name>
    <name type="synonym">Glomus intraradices</name>
    <dbReference type="NCBI Taxonomy" id="747089"/>
    <lineage>
        <taxon>Eukaryota</taxon>
        <taxon>Fungi</taxon>
        <taxon>Fungi incertae sedis</taxon>
        <taxon>Mucoromycota</taxon>
        <taxon>Glomeromycotina</taxon>
        <taxon>Glomeromycetes</taxon>
        <taxon>Glomerales</taxon>
        <taxon>Glomeraceae</taxon>
        <taxon>Rhizophagus</taxon>
    </lineage>
</organism>
<dbReference type="VEuPathDB" id="FungiDB:RhiirFUN_021760"/>
<gene>
    <name evidence="1" type="ORF">GLOIN_2v1871782</name>
</gene>
<evidence type="ECO:0000313" key="2">
    <source>
        <dbReference type="Proteomes" id="UP000018888"/>
    </source>
</evidence>
<name>A0A2H5RW20_RHIID</name>
<comment type="caution">
    <text evidence="1">The sequence shown here is derived from an EMBL/GenBank/DDBJ whole genome shotgun (WGS) entry which is preliminary data.</text>
</comment>
<sequence>MSLTEDCIREILEYLSNDKKSLYSCLLTNRLFFRFIVPILWRDPWININLESVNLREQMYWNFIGRTISKCFSQEIKQFPILLKNHKQNYLLQQQPLFDYILYIQVISAGAINNLTKNIFEDNNNEQIEQKINKQFWTFFMKRCLKIKSLDMPNFNLLLYPESKKFFSTISTLKIFSSYPKDLILELSKKIHTLNRIVLCLDNTIENSNDDNNINNLILSQKNLRELKFIHNTRQIFPFNKDSINYLSKSLKILELCSCDYLPIQKISPFINLIELKICFRILYDDENFNINFNQISLPNLEILSLINVREKDLSTFTNLIETTQGSLKILNILLKTRSSTSLSSFSILSYLQTIKMICPNIEVLPIWLISGIPLKEFEDLLKSCKKLRKIIIHAIIPLNKTVAKSILYLLATKSSSNYLNNIHLIGSWNFSNLDQEIFDLWKEKKRKPLELILNNNNIHSNYIIKFLVTNGNRNVYRYKCNTCFRVFCRMEHVNRHIRIHFRHCLHKCWNDCETSILNY</sequence>
<dbReference type="AlphaFoldDB" id="A0A2H5RW20"/>
<accession>A0A2H5RW20</accession>
<reference evidence="1 2" key="1">
    <citation type="journal article" date="2013" name="Proc. Natl. Acad. Sci. U.S.A.">
        <title>Genome of an arbuscular mycorrhizal fungus provides insight into the oldest plant symbiosis.</title>
        <authorList>
            <person name="Tisserant E."/>
            <person name="Malbreil M."/>
            <person name="Kuo A."/>
            <person name="Kohler A."/>
            <person name="Symeonidi A."/>
            <person name="Balestrini R."/>
            <person name="Charron P."/>
            <person name="Duensing N."/>
            <person name="Frei Dit Frey N."/>
            <person name="Gianinazzi-Pearson V."/>
            <person name="Gilbert L.B."/>
            <person name="Handa Y."/>
            <person name="Herr J.R."/>
            <person name="Hijri M."/>
            <person name="Koul R."/>
            <person name="Kawaguchi M."/>
            <person name="Krajinski F."/>
            <person name="Lammers P.J."/>
            <person name="Masclaux F.G."/>
            <person name="Murat C."/>
            <person name="Morin E."/>
            <person name="Ndikumana S."/>
            <person name="Pagni M."/>
            <person name="Petitpierre D."/>
            <person name="Requena N."/>
            <person name="Rosikiewicz P."/>
            <person name="Riley R."/>
            <person name="Saito K."/>
            <person name="San Clemente H."/>
            <person name="Shapiro H."/>
            <person name="van Tuinen D."/>
            <person name="Becard G."/>
            <person name="Bonfante P."/>
            <person name="Paszkowski U."/>
            <person name="Shachar-Hill Y.Y."/>
            <person name="Tuskan G.A."/>
            <person name="Young P.W."/>
            <person name="Sanders I.R."/>
            <person name="Henrissat B."/>
            <person name="Rensing S.A."/>
            <person name="Grigoriev I.V."/>
            <person name="Corradi N."/>
            <person name="Roux C."/>
            <person name="Martin F."/>
        </authorList>
    </citation>
    <scope>NUCLEOTIDE SEQUENCE [LARGE SCALE GENOMIC DNA]</scope>
    <source>
        <strain evidence="1 2">DAOM 197198</strain>
    </source>
</reference>
<dbReference type="PROSITE" id="PS00028">
    <property type="entry name" value="ZINC_FINGER_C2H2_1"/>
    <property type="match status" value="1"/>
</dbReference>
<keyword evidence="2" id="KW-1185">Reference proteome</keyword>
<dbReference type="InterPro" id="IPR013087">
    <property type="entry name" value="Znf_C2H2_type"/>
</dbReference>
<dbReference type="PROSITE" id="PS50157">
    <property type="entry name" value="ZINC_FINGER_C2H2_2"/>
    <property type="match status" value="1"/>
</dbReference>
<reference evidence="1 2" key="2">
    <citation type="journal article" date="2018" name="New Phytol.">
        <title>High intraspecific genome diversity in the model arbuscular mycorrhizal symbiont Rhizophagus irregularis.</title>
        <authorList>
            <person name="Chen E.C.H."/>
            <person name="Morin E."/>
            <person name="Beaudet D."/>
            <person name="Noel J."/>
            <person name="Yildirir G."/>
            <person name="Ndikumana S."/>
            <person name="Charron P."/>
            <person name="St-Onge C."/>
            <person name="Giorgi J."/>
            <person name="Kruger M."/>
            <person name="Marton T."/>
            <person name="Ropars J."/>
            <person name="Grigoriev I.V."/>
            <person name="Hainaut M."/>
            <person name="Henrissat B."/>
            <person name="Roux C."/>
            <person name="Martin F."/>
            <person name="Corradi N."/>
        </authorList>
    </citation>
    <scope>NUCLEOTIDE SEQUENCE [LARGE SCALE GENOMIC DNA]</scope>
    <source>
        <strain evidence="1 2">DAOM 197198</strain>
    </source>
</reference>
<dbReference type="Proteomes" id="UP000018888">
    <property type="component" value="Unassembled WGS sequence"/>
</dbReference>
<proteinExistence type="predicted"/>
<protein>
    <submittedName>
        <fullName evidence="1">Uncharacterized protein</fullName>
    </submittedName>
</protein>
<dbReference type="EMBL" id="AUPC02000045">
    <property type="protein sequence ID" value="POG76968.1"/>
    <property type="molecule type" value="Genomic_DNA"/>
</dbReference>
<evidence type="ECO:0000313" key="1">
    <source>
        <dbReference type="EMBL" id="POG76968.1"/>
    </source>
</evidence>